<feature type="compositionally biased region" description="Acidic residues" evidence="3">
    <location>
        <begin position="599"/>
        <end position="624"/>
    </location>
</feature>
<dbReference type="InParanoid" id="A2FEV3"/>
<dbReference type="SMR" id="A2FEV3"/>
<protein>
    <recommendedName>
        <fullName evidence="6">Importin N-terminal domain-containing protein</fullName>
    </recommendedName>
</protein>
<evidence type="ECO:0000313" key="4">
    <source>
        <dbReference type="EMBL" id="EAX96557.1"/>
    </source>
</evidence>
<dbReference type="SUPFAM" id="SSF48371">
    <property type="entry name" value="ARM repeat"/>
    <property type="match status" value="2"/>
</dbReference>
<dbReference type="RefSeq" id="XP_001309487.1">
    <property type="nucleotide sequence ID" value="XM_001309486.1"/>
</dbReference>
<dbReference type="GO" id="GO:0016567">
    <property type="term" value="P:protein ubiquitination"/>
    <property type="evidence" value="ECO:0000318"/>
    <property type="project" value="GO_Central"/>
</dbReference>
<dbReference type="Gene3D" id="1.25.10.10">
    <property type="entry name" value="Leucine-rich Repeat Variant"/>
    <property type="match status" value="2"/>
</dbReference>
<dbReference type="InterPro" id="IPR011989">
    <property type="entry name" value="ARM-like"/>
</dbReference>
<accession>A2FEV3</accession>
<dbReference type="EMBL" id="DS113753">
    <property type="protein sequence ID" value="EAX96557.1"/>
    <property type="molecule type" value="Genomic_DNA"/>
</dbReference>
<dbReference type="VEuPathDB" id="TrichDB:TVAG_041590"/>
<evidence type="ECO:0008006" key="6">
    <source>
        <dbReference type="Google" id="ProtNLM"/>
    </source>
</evidence>
<dbReference type="AlphaFoldDB" id="A2FEV3"/>
<dbReference type="InterPro" id="IPR016024">
    <property type="entry name" value="ARM-type_fold"/>
</dbReference>
<reference evidence="4" key="2">
    <citation type="journal article" date="2007" name="Science">
        <title>Draft genome sequence of the sexually transmitted pathogen Trichomonas vaginalis.</title>
        <authorList>
            <person name="Carlton J.M."/>
            <person name="Hirt R.P."/>
            <person name="Silva J.C."/>
            <person name="Delcher A.L."/>
            <person name="Schatz M."/>
            <person name="Zhao Q."/>
            <person name="Wortman J.R."/>
            <person name="Bidwell S.L."/>
            <person name="Alsmark U.C.M."/>
            <person name="Besteiro S."/>
            <person name="Sicheritz-Ponten T."/>
            <person name="Noel C.J."/>
            <person name="Dacks J.B."/>
            <person name="Foster P.G."/>
            <person name="Simillion C."/>
            <person name="Van de Peer Y."/>
            <person name="Miranda-Saavedra D."/>
            <person name="Barton G.J."/>
            <person name="Westrop G.D."/>
            <person name="Mueller S."/>
            <person name="Dessi D."/>
            <person name="Fiori P.L."/>
            <person name="Ren Q."/>
            <person name="Paulsen I."/>
            <person name="Zhang H."/>
            <person name="Bastida-Corcuera F.D."/>
            <person name="Simoes-Barbosa A."/>
            <person name="Brown M.T."/>
            <person name="Hayes R.D."/>
            <person name="Mukherjee M."/>
            <person name="Okumura C.Y."/>
            <person name="Schneider R."/>
            <person name="Smith A.J."/>
            <person name="Vanacova S."/>
            <person name="Villalvazo M."/>
            <person name="Haas B.J."/>
            <person name="Pertea M."/>
            <person name="Feldblyum T.V."/>
            <person name="Utterback T.R."/>
            <person name="Shu C.L."/>
            <person name="Osoegawa K."/>
            <person name="de Jong P.J."/>
            <person name="Hrdy I."/>
            <person name="Horvathova L."/>
            <person name="Zubacova Z."/>
            <person name="Dolezal P."/>
            <person name="Malik S.B."/>
            <person name="Logsdon J.M. Jr."/>
            <person name="Henze K."/>
            <person name="Gupta A."/>
            <person name="Wang C.C."/>
            <person name="Dunne R.L."/>
            <person name="Upcroft J.A."/>
            <person name="Upcroft P."/>
            <person name="White O."/>
            <person name="Salzberg S.L."/>
            <person name="Tang P."/>
            <person name="Chiu C.-H."/>
            <person name="Lee Y.-S."/>
            <person name="Embley T.M."/>
            <person name="Coombs G.H."/>
            <person name="Mottram J.C."/>
            <person name="Tachezy J."/>
            <person name="Fraser-Liggett C.M."/>
            <person name="Johnson P.J."/>
        </authorList>
    </citation>
    <scope>NUCLEOTIDE SEQUENCE [LARGE SCALE GENOMIC DNA]</scope>
    <source>
        <strain evidence="4">G3</strain>
    </source>
</reference>
<keyword evidence="5" id="KW-1185">Reference proteome</keyword>
<dbReference type="KEGG" id="tva:4754329"/>
<keyword evidence="2" id="KW-0833">Ubl conjugation pathway</keyword>
<dbReference type="Proteomes" id="UP000001542">
    <property type="component" value="Unassembled WGS sequence"/>
</dbReference>
<feature type="region of interest" description="Disordered" evidence="3">
    <location>
        <begin position="594"/>
        <end position="625"/>
    </location>
</feature>
<dbReference type="InterPro" id="IPR039852">
    <property type="entry name" value="CAND1/CAND2"/>
</dbReference>
<proteinExistence type="predicted"/>
<evidence type="ECO:0000256" key="1">
    <source>
        <dbReference type="ARBA" id="ARBA00022737"/>
    </source>
</evidence>
<reference evidence="4" key="1">
    <citation type="submission" date="2006-10" db="EMBL/GenBank/DDBJ databases">
        <authorList>
            <person name="Amadeo P."/>
            <person name="Zhao Q."/>
            <person name="Wortman J."/>
            <person name="Fraser-Liggett C."/>
            <person name="Carlton J."/>
        </authorList>
    </citation>
    <scope>NUCLEOTIDE SEQUENCE</scope>
    <source>
        <strain evidence="4">G3</strain>
    </source>
</reference>
<dbReference type="GO" id="GO:0010265">
    <property type="term" value="P:SCF complex assembly"/>
    <property type="evidence" value="ECO:0000318"/>
    <property type="project" value="GO_Central"/>
</dbReference>
<dbReference type="VEuPathDB" id="TrichDB:TVAGG3_0702600"/>
<evidence type="ECO:0000313" key="5">
    <source>
        <dbReference type="Proteomes" id="UP000001542"/>
    </source>
</evidence>
<keyword evidence="1" id="KW-0677">Repeat</keyword>
<organism evidence="4 5">
    <name type="scientific">Trichomonas vaginalis (strain ATCC PRA-98 / G3)</name>
    <dbReference type="NCBI Taxonomy" id="412133"/>
    <lineage>
        <taxon>Eukaryota</taxon>
        <taxon>Metamonada</taxon>
        <taxon>Parabasalia</taxon>
        <taxon>Trichomonadida</taxon>
        <taxon>Trichomonadidae</taxon>
        <taxon>Trichomonas</taxon>
    </lineage>
</organism>
<name>A2FEV3_TRIV3</name>
<sequence>MDQGAYNALLEFLQNATAQHQEQQNAALEVFNQFINVETIPYIFEALKQSSSTPIRSFCIILLRKIRISCQESFDDGIYEMIVQNLIENILKEQQYTIRANMVEELAEYHYINTELITNFAQNLFENQNLISTGLYFILKFIDFDDEYGDFINQMLPLLQNQFESNDEQTRTLSFKIFENAIFRGIKYIDILNECEWIPELIFNHLQRVCTSNASFDEAKAVIDLIEQALASEFYSGFDENQLEIYTVLATGLANQQLSVDIRLYIIQVIDDLFEFQVEESFSESFQIFIDLAANVYQELPGSEDYRIPLDLLVNSKFYEIYNRSFMSIIEILQPFIESEDEGKIVVSLNMFTDLFALLGKGYLPNAASNINDLIEPMTKYCLYYLSIDNANIVSAAAQFSQELFSALPNEMQNSLTELCTSLAQNINFMPNINALANILMASSVPPENHLEILDELLSSLSNTDSPIFADSLLQAIGCLIEIMPHGYDEQLSQLIPALNTFIGTGDKNLVAPAFECFSSLVVACPNLIVNHVEELVTTIVQLNKDLHNAIFDSAFSLLITLAGYLPDSILPLLEHVDQFIYDTIVRLDSMKPHKEKQIEEEEEEFNEEESQNDEEEEKDEESVFDMNAKTESFAIRALGELMVSFPSQLQNRMPFLLTMIKELNSSCMPQVVEAAVQAAIPLTMAMIKIGKSADDVLTAVLMSTPVANTVSISAAIWTVVGSVLEQLDQNGIVSSIGLISAFAAEAVGCVEDKRHPFHPVLQPPVLRAIQIYCERGGVEASEDILSIIQYIIDTIQSSKEEEEEINFSLMVLSSPAIAACAVALQNEEMLEIAINYALTVLQQNESQKLISSAIECLIIITKHHPQMIAENATAVAAQIAPYLSSTTECGISAVSLIFAFNLFANKILTDKEAENCLSMFGCKGDSKYLPLAAMFVFKCATTNPTVFSNWSLQISCALLSANDAIRRDASEDIIQNCIQIVGQDMQQNGDSHVREILGFNQRLFNNLATYFQ</sequence>
<gene>
    <name evidence="4" type="ORF">TVAG_041590</name>
</gene>
<evidence type="ECO:0000256" key="2">
    <source>
        <dbReference type="ARBA" id="ARBA00022786"/>
    </source>
</evidence>
<dbReference type="PANTHER" id="PTHR12696">
    <property type="entry name" value="TIP120"/>
    <property type="match status" value="1"/>
</dbReference>
<evidence type="ECO:0000256" key="3">
    <source>
        <dbReference type="SAM" id="MobiDB-lite"/>
    </source>
</evidence>